<evidence type="ECO:0000256" key="1">
    <source>
        <dbReference type="ARBA" id="ARBA00010996"/>
    </source>
</evidence>
<dbReference type="InterPro" id="IPR036249">
    <property type="entry name" value="Thioredoxin-like_sf"/>
</dbReference>
<evidence type="ECO:0000256" key="4">
    <source>
        <dbReference type="PIRSR" id="PIRSR603782-2"/>
    </source>
</evidence>
<evidence type="ECO:0000313" key="6">
    <source>
        <dbReference type="EMBL" id="RFU18476.1"/>
    </source>
</evidence>
<feature type="binding site" evidence="3">
    <location>
        <position position="133"/>
    </location>
    <ligand>
        <name>Cu cation</name>
        <dbReference type="ChEBI" id="CHEBI:23378"/>
    </ligand>
</feature>
<organism evidence="6 7">
    <name type="scientific">Paracidobacterium acidisoli</name>
    <dbReference type="NCBI Taxonomy" id="2303751"/>
    <lineage>
        <taxon>Bacteria</taxon>
        <taxon>Pseudomonadati</taxon>
        <taxon>Acidobacteriota</taxon>
        <taxon>Terriglobia</taxon>
        <taxon>Terriglobales</taxon>
        <taxon>Acidobacteriaceae</taxon>
        <taxon>Paracidobacterium</taxon>
    </lineage>
</organism>
<feature type="binding site" evidence="3">
    <location>
        <position position="230"/>
    </location>
    <ligand>
        <name>Cu cation</name>
        <dbReference type="ChEBI" id="CHEBI:23378"/>
    </ligand>
</feature>
<comment type="similarity">
    <text evidence="1">Belongs to the SCO1/2 family.</text>
</comment>
<dbReference type="GO" id="GO:0046872">
    <property type="term" value="F:metal ion binding"/>
    <property type="evidence" value="ECO:0007669"/>
    <property type="project" value="UniProtKB-KW"/>
</dbReference>
<evidence type="ECO:0000259" key="5">
    <source>
        <dbReference type="PROSITE" id="PS51352"/>
    </source>
</evidence>
<evidence type="ECO:0000256" key="2">
    <source>
        <dbReference type="ARBA" id="ARBA00023008"/>
    </source>
</evidence>
<dbReference type="PROSITE" id="PS51352">
    <property type="entry name" value="THIOREDOXIN_2"/>
    <property type="match status" value="1"/>
</dbReference>
<dbReference type="InterPro" id="IPR013766">
    <property type="entry name" value="Thioredoxin_domain"/>
</dbReference>
<dbReference type="CDD" id="cd02968">
    <property type="entry name" value="SCO"/>
    <property type="match status" value="1"/>
</dbReference>
<dbReference type="AlphaFoldDB" id="A0A372IU77"/>
<dbReference type="OrthoDB" id="115161at2"/>
<gene>
    <name evidence="6" type="ORF">D0Y96_02665</name>
</gene>
<accession>A0A372IU77</accession>
<dbReference type="Pfam" id="PF02630">
    <property type="entry name" value="SCO1-SenC"/>
    <property type="match status" value="1"/>
</dbReference>
<dbReference type="PANTHER" id="PTHR12151:SF25">
    <property type="entry name" value="LINALOOL DEHYDRATASE_ISOMERASE DOMAIN-CONTAINING PROTEIN"/>
    <property type="match status" value="1"/>
</dbReference>
<keyword evidence="2 3" id="KW-0186">Copper</keyword>
<comment type="caution">
    <text evidence="6">The sequence shown here is derived from an EMBL/GenBank/DDBJ whole genome shotgun (WGS) entry which is preliminary data.</text>
</comment>
<dbReference type="InterPro" id="IPR003782">
    <property type="entry name" value="SCO1/SenC"/>
</dbReference>
<keyword evidence="3" id="KW-0479">Metal-binding</keyword>
<dbReference type="InterPro" id="IPR042230">
    <property type="entry name" value="CusF_sf"/>
</dbReference>
<feature type="binding site" evidence="3">
    <location>
        <position position="139"/>
    </location>
    <ligand>
        <name>Cu cation</name>
        <dbReference type="ChEBI" id="CHEBI:23378"/>
    </ligand>
</feature>
<feature type="domain" description="Thioredoxin" evidence="5">
    <location>
        <begin position="95"/>
        <end position="266"/>
    </location>
</feature>
<name>A0A372IU77_9BACT</name>
<dbReference type="Gene3D" id="3.40.30.10">
    <property type="entry name" value="Glutaredoxin"/>
    <property type="match status" value="1"/>
</dbReference>
<dbReference type="Pfam" id="PF11604">
    <property type="entry name" value="CusF_Ec"/>
    <property type="match status" value="1"/>
</dbReference>
<dbReference type="PANTHER" id="PTHR12151">
    <property type="entry name" value="ELECTRON TRANSPORT PROTIN SCO1/SENC FAMILY MEMBER"/>
    <property type="match status" value="1"/>
</dbReference>
<sequence>MKQYHVRGIVVSTDPSTGEVMLDTDAIPGFMEAMTMPYKLRQPDVLSELHPGDTLTATLLVPSDPASNQEALLDEIDVIAQRQPDYKPAAQFHPLNAGDAVPDFKLLNQNGRTIHLGEFHGKVLLVTFIYTRCPLPAYCIRMSRNFAQIDKALAADPKLYAGTHLLSVSFDPENDTPKVLRSYGSGYIGSDAEKAFRHWDFAAPPQPELAKVLQFFDVGVTPEKDHTITHSLSTVVIAPDGKVYKWYPTNDWTPDQVLGDVRQLISGQAHG</sequence>
<evidence type="ECO:0000256" key="3">
    <source>
        <dbReference type="PIRSR" id="PIRSR603782-1"/>
    </source>
</evidence>
<dbReference type="SUPFAM" id="SSF52833">
    <property type="entry name" value="Thioredoxin-like"/>
    <property type="match status" value="1"/>
</dbReference>
<keyword evidence="7" id="KW-1185">Reference proteome</keyword>
<protein>
    <submittedName>
        <fullName evidence="6">Redoxin</fullName>
    </submittedName>
</protein>
<dbReference type="InterPro" id="IPR021647">
    <property type="entry name" value="CusF_Ec"/>
</dbReference>
<evidence type="ECO:0000313" key="7">
    <source>
        <dbReference type="Proteomes" id="UP000264702"/>
    </source>
</evidence>
<feature type="disulfide bond" description="Redox-active" evidence="4">
    <location>
        <begin position="133"/>
        <end position="139"/>
    </location>
</feature>
<dbReference type="Proteomes" id="UP000264702">
    <property type="component" value="Unassembled WGS sequence"/>
</dbReference>
<dbReference type="Gene3D" id="2.40.50.320">
    <property type="entry name" value="Copper binding periplasmic protein CusF"/>
    <property type="match status" value="1"/>
</dbReference>
<keyword evidence="4" id="KW-1015">Disulfide bond</keyword>
<reference evidence="6 7" key="1">
    <citation type="submission" date="2018-08" db="EMBL/GenBank/DDBJ databases">
        <title>Acidipila sp. 4G-K13, an acidobacterium isolated from forest soil.</title>
        <authorList>
            <person name="Gao Z.-H."/>
            <person name="Qiu L.-H."/>
        </authorList>
    </citation>
    <scope>NUCLEOTIDE SEQUENCE [LARGE SCALE GENOMIC DNA]</scope>
    <source>
        <strain evidence="6 7">4G-K13</strain>
    </source>
</reference>
<proteinExistence type="inferred from homology"/>
<dbReference type="EMBL" id="QVQT01000001">
    <property type="protein sequence ID" value="RFU18476.1"/>
    <property type="molecule type" value="Genomic_DNA"/>
</dbReference>